<keyword evidence="2" id="KW-0573">Peptidoglycan synthesis</keyword>
<keyword evidence="2" id="KW-0132">Cell division</keyword>
<feature type="domain" description="Mur ligase central" evidence="4">
    <location>
        <begin position="110"/>
        <end position="327"/>
    </location>
</feature>
<dbReference type="PANTHER" id="PTHR23135:SF4">
    <property type="entry name" value="UDP-N-ACETYLMURAMOYL-L-ALANYL-D-GLUTAMATE--2,6-DIAMINOPIMELATE LIGASE MURE HOMOLOG, CHLOROPLASTIC"/>
    <property type="match status" value="1"/>
</dbReference>
<keyword evidence="5" id="KW-0436">Ligase</keyword>
<dbReference type="SUPFAM" id="SSF53244">
    <property type="entry name" value="MurD-like peptide ligases, peptide-binding domain"/>
    <property type="match status" value="1"/>
</dbReference>
<dbReference type="InterPro" id="IPR005761">
    <property type="entry name" value="UDP-N-AcMur-Glu-dNH2Pim_ligase"/>
</dbReference>
<dbReference type="Proteomes" id="UP001325140">
    <property type="component" value="Chromosome"/>
</dbReference>
<keyword evidence="6" id="KW-1185">Reference proteome</keyword>
<dbReference type="PANTHER" id="PTHR23135">
    <property type="entry name" value="MUR LIGASE FAMILY MEMBER"/>
    <property type="match status" value="1"/>
</dbReference>
<comment type="similarity">
    <text evidence="1">Belongs to the MurCDEF family. MurE subfamily.</text>
</comment>
<dbReference type="GO" id="GO:0016874">
    <property type="term" value="F:ligase activity"/>
    <property type="evidence" value="ECO:0007669"/>
    <property type="project" value="UniProtKB-KW"/>
</dbReference>
<protein>
    <submittedName>
        <fullName evidence="5">UDP-N-acetylmuramoyl-L-alanyl-D-glutamate--2, 6-diaminopimelate ligase</fullName>
    </submittedName>
</protein>
<dbReference type="InterPro" id="IPR013221">
    <property type="entry name" value="Mur_ligase_cen"/>
</dbReference>
<proteinExistence type="inferred from homology"/>
<dbReference type="InterPro" id="IPR004101">
    <property type="entry name" value="Mur_ligase_C"/>
</dbReference>
<comment type="pathway">
    <text evidence="2">Cell wall biogenesis; peptidoglycan biosynthesis.</text>
</comment>
<gene>
    <name evidence="5" type="ORF">Fokcrypt_00638</name>
</gene>
<dbReference type="InterPro" id="IPR036615">
    <property type="entry name" value="Mur_ligase_C_dom_sf"/>
</dbReference>
<evidence type="ECO:0000256" key="2">
    <source>
        <dbReference type="RuleBase" id="RU004135"/>
    </source>
</evidence>
<sequence>MNMRIICDLNEIIATIKNDNNAYSSIYFFQYGISKHRNNAVFEHVRASHIKYIIISNPSNINDFTRLVDDLMSIDVKHEKIIYITDDLYKIKSQIAACVYEYTQPKIFGVTGTDGKTSTCIFLAQMLAAKFLKVGYIGSIGVKIFEFHPETSKFTMKNFYECEVSSLTTPDAFTLHRILRDLSVNGIQYATLEVSSHAIAQSRVNEVVFESLGLTNITSDHLDYHHTVEEYFSTKVNFLKDFITNTDKYIVLNRDVEYYSKIVDCLCTDRVRYITYGENEESDISIGEFNPSKDVTFNIKVCNHIVHFLHRFLPFFQIQNITCAFGLLVASFMNDDDVIELINTVAKNIQNIIAPPGRCEVVCHKNNTDSIVIVDYAHTSHAILTLLLETKNFMVRSDRFAADSKIIIVFGCGGDRDSTKRSVMGQICHEYADICIVTDDNPRSEDPGNIRKEIMTTCINGISIANRQEAIQYGFNLLEKNDILIIAGQGCDRYQTSDGSFTSDPEEVLKCNSVLKIN</sequence>
<evidence type="ECO:0000259" key="3">
    <source>
        <dbReference type="Pfam" id="PF02875"/>
    </source>
</evidence>
<dbReference type="Gene3D" id="3.90.190.20">
    <property type="entry name" value="Mur ligase, C-terminal domain"/>
    <property type="match status" value="1"/>
</dbReference>
<comment type="subcellular location">
    <subcellularLocation>
        <location evidence="2">Cytoplasm</location>
    </subcellularLocation>
</comment>
<name>A0ABZ0UQX0_9RICK</name>
<evidence type="ECO:0000259" key="4">
    <source>
        <dbReference type="Pfam" id="PF08245"/>
    </source>
</evidence>
<dbReference type="RefSeq" id="WP_323722078.1">
    <property type="nucleotide sequence ID" value="NZ_CP110343.1"/>
</dbReference>
<feature type="domain" description="Mur ligase C-terminal" evidence="3">
    <location>
        <begin position="357"/>
        <end position="490"/>
    </location>
</feature>
<evidence type="ECO:0000256" key="1">
    <source>
        <dbReference type="ARBA" id="ARBA00005898"/>
    </source>
</evidence>
<dbReference type="Pfam" id="PF02875">
    <property type="entry name" value="Mur_ligase_C"/>
    <property type="match status" value="1"/>
</dbReference>
<dbReference type="Pfam" id="PF08245">
    <property type="entry name" value="Mur_ligase_M"/>
    <property type="match status" value="1"/>
</dbReference>
<dbReference type="NCBIfam" id="TIGR01085">
    <property type="entry name" value="murE"/>
    <property type="match status" value="1"/>
</dbReference>
<evidence type="ECO:0000313" key="6">
    <source>
        <dbReference type="Proteomes" id="UP001325140"/>
    </source>
</evidence>
<organism evidence="5 6">
    <name type="scientific">Candidatus Fokinia crypta</name>
    <dbReference type="NCBI Taxonomy" id="1920990"/>
    <lineage>
        <taxon>Bacteria</taxon>
        <taxon>Pseudomonadati</taxon>
        <taxon>Pseudomonadota</taxon>
        <taxon>Alphaproteobacteria</taxon>
        <taxon>Rickettsiales</taxon>
        <taxon>Candidatus Midichloriaceae</taxon>
        <taxon>Candidatus Fokinia</taxon>
    </lineage>
</organism>
<keyword evidence="2" id="KW-0961">Cell wall biogenesis/degradation</keyword>
<keyword evidence="2" id="KW-0133">Cell shape</keyword>
<accession>A0ABZ0UQX0</accession>
<keyword evidence="2" id="KW-0131">Cell cycle</keyword>
<reference evidence="5" key="1">
    <citation type="submission" date="2022-10" db="EMBL/GenBank/DDBJ databases">
        <title>Host association and intracellularity evolved multiple times independently in the Rickettsiales.</title>
        <authorList>
            <person name="Castelli M."/>
            <person name="Nardi T."/>
            <person name="Gammuto L."/>
            <person name="Bellinzona G."/>
            <person name="Sabaneyeva E."/>
            <person name="Potekhin A."/>
            <person name="Serra V."/>
            <person name="Petroni G."/>
            <person name="Sassera D."/>
        </authorList>
    </citation>
    <scope>NUCLEOTIDE SEQUENCE [LARGE SCALE GENOMIC DNA]</scope>
    <source>
        <strain evidence="5">US_Bl 11III1</strain>
    </source>
</reference>
<dbReference type="EMBL" id="CP110343">
    <property type="protein sequence ID" value="WPX98104.1"/>
    <property type="molecule type" value="Genomic_DNA"/>
</dbReference>
<dbReference type="SUPFAM" id="SSF53623">
    <property type="entry name" value="MurD-like peptide ligases, catalytic domain"/>
    <property type="match status" value="1"/>
</dbReference>
<evidence type="ECO:0000313" key="5">
    <source>
        <dbReference type="EMBL" id="WPX98104.1"/>
    </source>
</evidence>
<dbReference type="InterPro" id="IPR036565">
    <property type="entry name" value="Mur-like_cat_sf"/>
</dbReference>
<dbReference type="Gene3D" id="3.40.1190.10">
    <property type="entry name" value="Mur-like, catalytic domain"/>
    <property type="match status" value="1"/>
</dbReference>